<reference evidence="7" key="5">
    <citation type="submission" date="2025-09" db="UniProtKB">
        <authorList>
            <consortium name="Ensembl"/>
        </authorList>
    </citation>
    <scope>IDENTIFICATION</scope>
</reference>
<keyword evidence="5" id="KW-0812">Transmembrane</keyword>
<reference evidence="7" key="4">
    <citation type="submission" date="2025-08" db="UniProtKB">
        <authorList>
            <consortium name="Ensembl"/>
        </authorList>
    </citation>
    <scope>IDENTIFICATION</scope>
</reference>
<dbReference type="AlphaFoldDB" id="A0A4W3JAX6"/>
<evidence type="ECO:0000256" key="2">
    <source>
        <dbReference type="ARBA" id="ARBA00022490"/>
    </source>
</evidence>
<dbReference type="InterPro" id="IPR025307">
    <property type="entry name" value="FIIND_dom"/>
</dbReference>
<dbReference type="Proteomes" id="UP000314986">
    <property type="component" value="Unassembled WGS sequence"/>
</dbReference>
<sequence length="272" mass="31828">MIRNPIILCLFVLYYILIFTFLCRISLPDEGNYECAVTGLRWEITKSTTIDYRYCSWREYAPIIVIQKAEFSGPLFNILAEDSVITAIHLPHFICLKGTDRKIDYTFAIFHVKESSYSVLKPSEIHQAHAELQMPTFSLMGVIVDRNSWFSFYSLTMIYQTANPAAVILHVYVIPNDLSIMQAVHLQESESVMIKRPSPTRSLYFGRKYSLISSSDIQIIPEEMKFHYIDMDLKQPFYEVFIKKENDLFELKLTKRKKNDALWNILLRSSEY</sequence>
<keyword evidence="5" id="KW-1133">Transmembrane helix</keyword>
<proteinExistence type="predicted"/>
<dbReference type="Pfam" id="PF13553">
    <property type="entry name" value="FIIND"/>
    <property type="match status" value="1"/>
</dbReference>
<keyword evidence="3" id="KW-0399">Innate immunity</keyword>
<dbReference type="STRING" id="7868.ENSCMIP00000040469"/>
<protein>
    <recommendedName>
        <fullName evidence="6">FIIND domain-containing protein</fullName>
    </recommendedName>
</protein>
<comment type="subcellular location">
    <subcellularLocation>
        <location evidence="1">Cytoplasm</location>
        <location evidence="1">Cytosol</location>
    </subcellularLocation>
</comment>
<reference evidence="8" key="2">
    <citation type="journal article" date="2007" name="PLoS Biol.">
        <title>Survey sequencing and comparative analysis of the elephant shark (Callorhinchus milii) genome.</title>
        <authorList>
            <person name="Venkatesh B."/>
            <person name="Kirkness E.F."/>
            <person name="Loh Y.H."/>
            <person name="Halpern A.L."/>
            <person name="Lee A.P."/>
            <person name="Johnson J."/>
            <person name="Dandona N."/>
            <person name="Viswanathan L.D."/>
            <person name="Tay A."/>
            <person name="Venter J.C."/>
            <person name="Strausberg R.L."/>
            <person name="Brenner S."/>
        </authorList>
    </citation>
    <scope>NUCLEOTIDE SEQUENCE [LARGE SCALE GENOMIC DNA]</scope>
</reference>
<organism evidence="7 8">
    <name type="scientific">Callorhinchus milii</name>
    <name type="common">Ghost shark</name>
    <dbReference type="NCBI Taxonomy" id="7868"/>
    <lineage>
        <taxon>Eukaryota</taxon>
        <taxon>Metazoa</taxon>
        <taxon>Chordata</taxon>
        <taxon>Craniata</taxon>
        <taxon>Vertebrata</taxon>
        <taxon>Chondrichthyes</taxon>
        <taxon>Holocephali</taxon>
        <taxon>Chimaeriformes</taxon>
        <taxon>Callorhinchidae</taxon>
        <taxon>Callorhinchus</taxon>
    </lineage>
</organism>
<dbReference type="GeneTree" id="ENSGT00950000185171"/>
<reference evidence="8" key="1">
    <citation type="journal article" date="2006" name="Science">
        <title>Ancient noncoding elements conserved in the human genome.</title>
        <authorList>
            <person name="Venkatesh B."/>
            <person name="Kirkness E.F."/>
            <person name="Loh Y.H."/>
            <person name="Halpern A.L."/>
            <person name="Lee A.P."/>
            <person name="Johnson J."/>
            <person name="Dandona N."/>
            <person name="Viswanathan L.D."/>
            <person name="Tay A."/>
            <person name="Venter J.C."/>
            <person name="Strausberg R.L."/>
            <person name="Brenner S."/>
        </authorList>
    </citation>
    <scope>NUCLEOTIDE SEQUENCE [LARGE SCALE GENOMIC DNA]</scope>
</reference>
<dbReference type="OMA" id="ASEMILF"/>
<evidence type="ECO:0000256" key="3">
    <source>
        <dbReference type="ARBA" id="ARBA00022588"/>
    </source>
</evidence>
<evidence type="ECO:0000256" key="5">
    <source>
        <dbReference type="SAM" id="Phobius"/>
    </source>
</evidence>
<keyword evidence="2" id="KW-0963">Cytoplasm</keyword>
<name>A0A4W3JAX6_CALMI</name>
<reference evidence="8" key="3">
    <citation type="journal article" date="2014" name="Nature">
        <title>Elephant shark genome provides unique insights into gnathostome evolution.</title>
        <authorList>
            <consortium name="International Elephant Shark Genome Sequencing Consortium"/>
            <person name="Venkatesh B."/>
            <person name="Lee A.P."/>
            <person name="Ravi V."/>
            <person name="Maurya A.K."/>
            <person name="Lian M.M."/>
            <person name="Swann J.B."/>
            <person name="Ohta Y."/>
            <person name="Flajnik M.F."/>
            <person name="Sutoh Y."/>
            <person name="Kasahara M."/>
            <person name="Hoon S."/>
            <person name="Gangu V."/>
            <person name="Roy S.W."/>
            <person name="Irimia M."/>
            <person name="Korzh V."/>
            <person name="Kondrychyn I."/>
            <person name="Lim Z.W."/>
            <person name="Tay B.H."/>
            <person name="Tohari S."/>
            <person name="Kong K.W."/>
            <person name="Ho S."/>
            <person name="Lorente-Galdos B."/>
            <person name="Quilez J."/>
            <person name="Marques-Bonet T."/>
            <person name="Raney B.J."/>
            <person name="Ingham P.W."/>
            <person name="Tay A."/>
            <person name="Hillier L.W."/>
            <person name="Minx P."/>
            <person name="Boehm T."/>
            <person name="Wilson R.K."/>
            <person name="Brenner S."/>
            <person name="Warren W.C."/>
        </authorList>
    </citation>
    <scope>NUCLEOTIDE SEQUENCE [LARGE SCALE GENOMIC DNA]</scope>
</reference>
<keyword evidence="8" id="KW-1185">Reference proteome</keyword>
<dbReference type="Ensembl" id="ENSCMIT00000041041.1">
    <property type="protein sequence ID" value="ENSCMIP00000040469.1"/>
    <property type="gene ID" value="ENSCMIG00000016867.1"/>
</dbReference>
<dbReference type="GO" id="GO:0005829">
    <property type="term" value="C:cytosol"/>
    <property type="evidence" value="ECO:0007669"/>
    <property type="project" value="UniProtKB-SubCell"/>
</dbReference>
<keyword evidence="4" id="KW-0391">Immunity</keyword>
<evidence type="ECO:0000313" key="8">
    <source>
        <dbReference type="Proteomes" id="UP000314986"/>
    </source>
</evidence>
<dbReference type="Pfam" id="PF23679">
    <property type="entry name" value="UPA-FIIND"/>
    <property type="match status" value="1"/>
</dbReference>
<dbReference type="InterPro" id="IPR051249">
    <property type="entry name" value="NLRP_Inflammasome"/>
</dbReference>
<keyword evidence="5" id="KW-0472">Membrane</keyword>
<feature type="transmembrane region" description="Helical" evidence="5">
    <location>
        <begin position="7"/>
        <end position="27"/>
    </location>
</feature>
<evidence type="ECO:0000313" key="7">
    <source>
        <dbReference type="Ensembl" id="ENSCMIP00000040469.1"/>
    </source>
</evidence>
<evidence type="ECO:0000256" key="1">
    <source>
        <dbReference type="ARBA" id="ARBA00004514"/>
    </source>
</evidence>
<dbReference type="InParanoid" id="A0A4W3JAX6"/>
<feature type="domain" description="FIIND" evidence="6">
    <location>
        <begin position="2"/>
        <end position="272"/>
    </location>
</feature>
<evidence type="ECO:0000256" key="4">
    <source>
        <dbReference type="ARBA" id="ARBA00022859"/>
    </source>
</evidence>
<dbReference type="PANTHER" id="PTHR46985:SF4">
    <property type="entry name" value="CASPASE RECRUITMENT DOMAIN-CONTAINING PROTEIN 8"/>
    <property type="match status" value="1"/>
</dbReference>
<evidence type="ECO:0000259" key="6">
    <source>
        <dbReference type="PROSITE" id="PS51830"/>
    </source>
</evidence>
<dbReference type="PANTHER" id="PTHR46985">
    <property type="entry name" value="NACHT, LRR AND PYD DOMAINS-CONTAINING PROTEIN 1"/>
    <property type="match status" value="1"/>
</dbReference>
<accession>A0A4W3JAX6</accession>
<dbReference type="GO" id="GO:0045087">
    <property type="term" value="P:innate immune response"/>
    <property type="evidence" value="ECO:0007669"/>
    <property type="project" value="UniProtKB-KW"/>
</dbReference>
<dbReference type="PROSITE" id="PS51830">
    <property type="entry name" value="FIIND"/>
    <property type="match status" value="1"/>
</dbReference>